<gene>
    <name evidence="3" type="ORF">CROQUDRAFT_659519</name>
</gene>
<keyword evidence="2" id="KW-1133">Transmembrane helix</keyword>
<protein>
    <submittedName>
        <fullName evidence="3">Uncharacterized protein</fullName>
    </submittedName>
</protein>
<dbReference type="AlphaFoldDB" id="A0A9P6NIV4"/>
<reference evidence="3" key="1">
    <citation type="submission" date="2013-11" db="EMBL/GenBank/DDBJ databases">
        <title>Genome sequence of the fusiform rust pathogen reveals effectors for host alternation and coevolution with pine.</title>
        <authorList>
            <consortium name="DOE Joint Genome Institute"/>
            <person name="Smith K."/>
            <person name="Pendleton A."/>
            <person name="Kubisiak T."/>
            <person name="Anderson C."/>
            <person name="Salamov A."/>
            <person name="Aerts A."/>
            <person name="Riley R."/>
            <person name="Clum A."/>
            <person name="Lindquist E."/>
            <person name="Ence D."/>
            <person name="Campbell M."/>
            <person name="Kronenberg Z."/>
            <person name="Feau N."/>
            <person name="Dhillon B."/>
            <person name="Hamelin R."/>
            <person name="Burleigh J."/>
            <person name="Smith J."/>
            <person name="Yandell M."/>
            <person name="Nelson C."/>
            <person name="Grigoriev I."/>
            <person name="Davis J."/>
        </authorList>
    </citation>
    <scope>NUCLEOTIDE SEQUENCE</scope>
    <source>
        <strain evidence="3">G11</strain>
    </source>
</reference>
<keyword evidence="2" id="KW-0812">Transmembrane</keyword>
<feature type="compositionally biased region" description="Basic and acidic residues" evidence="1">
    <location>
        <begin position="1"/>
        <end position="16"/>
    </location>
</feature>
<accession>A0A9P6NIV4</accession>
<evidence type="ECO:0000256" key="1">
    <source>
        <dbReference type="SAM" id="MobiDB-lite"/>
    </source>
</evidence>
<dbReference type="GO" id="GO:0000009">
    <property type="term" value="F:alpha-1,6-mannosyltransferase activity"/>
    <property type="evidence" value="ECO:0007669"/>
    <property type="project" value="InterPro"/>
</dbReference>
<dbReference type="PANTHER" id="PTHR31834">
    <property type="entry name" value="INITIATION-SPECIFIC ALPHA-1,6-MANNOSYLTRANSFERASE"/>
    <property type="match status" value="1"/>
</dbReference>
<proteinExistence type="predicted"/>
<name>A0A9P6NIV4_9BASI</name>
<evidence type="ECO:0000313" key="3">
    <source>
        <dbReference type="EMBL" id="KAG0144828.1"/>
    </source>
</evidence>
<evidence type="ECO:0000256" key="2">
    <source>
        <dbReference type="SAM" id="Phobius"/>
    </source>
</evidence>
<dbReference type="InterPro" id="IPR039367">
    <property type="entry name" value="Och1-like"/>
</dbReference>
<organism evidence="3 4">
    <name type="scientific">Cronartium quercuum f. sp. fusiforme G11</name>
    <dbReference type="NCBI Taxonomy" id="708437"/>
    <lineage>
        <taxon>Eukaryota</taxon>
        <taxon>Fungi</taxon>
        <taxon>Dikarya</taxon>
        <taxon>Basidiomycota</taxon>
        <taxon>Pucciniomycotina</taxon>
        <taxon>Pucciniomycetes</taxon>
        <taxon>Pucciniales</taxon>
        <taxon>Coleosporiaceae</taxon>
        <taxon>Cronartium</taxon>
    </lineage>
</organism>
<feature type="region of interest" description="Disordered" evidence="1">
    <location>
        <begin position="1"/>
        <end position="24"/>
    </location>
</feature>
<keyword evidence="4" id="KW-1185">Reference proteome</keyword>
<keyword evidence="2" id="KW-0472">Membrane</keyword>
<evidence type="ECO:0000313" key="4">
    <source>
        <dbReference type="Proteomes" id="UP000886653"/>
    </source>
</evidence>
<dbReference type="Gene3D" id="3.90.550.20">
    <property type="match status" value="1"/>
</dbReference>
<dbReference type="GO" id="GO:0000136">
    <property type="term" value="C:mannan polymerase complex"/>
    <property type="evidence" value="ECO:0007669"/>
    <property type="project" value="TreeGrafter"/>
</dbReference>
<dbReference type="OrthoDB" id="409543at2759"/>
<comment type="caution">
    <text evidence="3">The sequence shown here is derived from an EMBL/GenBank/DDBJ whole genome shotgun (WGS) entry which is preliminary data.</text>
</comment>
<sequence length="425" mass="47423">MKSEGGFRVQKVEKPTKTGVPSSSRPKARIRYLRGVLALAAICFCFSSLWTFSGSVLPRQSPWSVVQEKMIKQTIGLIKSAFDFASHFSKPSAPTDTLCWPETRNLPPRTRLGISADEAFLLDSLCLPHYLASLSQFLETSGLNTEEKARKQLKRFLAHSWVGVLFSASPPTKLLSVPSLIYHSTQSPTHATWSRLNSGYVLRSPQAEERSGMSSHFKTSSNIRTTDTLRRKNPLELKKSHQRLTIARLTSLFNSGGIYAEDQAECLRPFNEWITWNYVEAGGDSRWSGGRAHYLPSPAVHSRGVPSFVVGVETTVSDSQVDWATKHSRPLIFSELAFASAPGHPILLDMIRRLSLSPECFSVVMTDAVLQYVTIMTEGQVHWSELRDIPPEGLRFGDLLILSSKSFATDVRSVQTRNLVKSRLI</sequence>
<dbReference type="GO" id="GO:0006487">
    <property type="term" value="P:protein N-linked glycosylation"/>
    <property type="evidence" value="ECO:0007669"/>
    <property type="project" value="TreeGrafter"/>
</dbReference>
<dbReference type="EMBL" id="MU167288">
    <property type="protein sequence ID" value="KAG0144828.1"/>
    <property type="molecule type" value="Genomic_DNA"/>
</dbReference>
<dbReference type="PANTHER" id="PTHR31834:SF1">
    <property type="entry name" value="INITIATION-SPECIFIC ALPHA-1,6-MANNOSYLTRANSFERASE"/>
    <property type="match status" value="1"/>
</dbReference>
<feature type="transmembrane region" description="Helical" evidence="2">
    <location>
        <begin position="32"/>
        <end position="52"/>
    </location>
</feature>
<dbReference type="Proteomes" id="UP000886653">
    <property type="component" value="Unassembled WGS sequence"/>
</dbReference>